<evidence type="ECO:0000256" key="1">
    <source>
        <dbReference type="SAM" id="MobiDB-lite"/>
    </source>
</evidence>
<accession>A0A0J9W4T9</accession>
<reference evidence="2" key="2">
    <citation type="journal article" date="2010" name="Nature">
        <title>Comparative genomics reveals mobile pathogenicity chromosomes in Fusarium.</title>
        <authorList>
            <person name="Ma L.J."/>
            <person name="van der Does H.C."/>
            <person name="Borkovich K.A."/>
            <person name="Coleman J.J."/>
            <person name="Daboussi M.J."/>
            <person name="Di Pietro A."/>
            <person name="Dufresne M."/>
            <person name="Freitag M."/>
            <person name="Grabherr M."/>
            <person name="Henrissat B."/>
            <person name="Houterman P.M."/>
            <person name="Kang S."/>
            <person name="Shim W.B."/>
            <person name="Woloshuk C."/>
            <person name="Xie X."/>
            <person name="Xu J.R."/>
            <person name="Antoniw J."/>
            <person name="Baker S.E."/>
            <person name="Bluhm B.H."/>
            <person name="Breakspear A."/>
            <person name="Brown D.W."/>
            <person name="Butchko R.A."/>
            <person name="Chapman S."/>
            <person name="Coulson R."/>
            <person name="Coutinho P.M."/>
            <person name="Danchin E.G."/>
            <person name="Diener A."/>
            <person name="Gale L.R."/>
            <person name="Gardiner D.M."/>
            <person name="Goff S."/>
            <person name="Hammond-Kosack K.E."/>
            <person name="Hilburn K."/>
            <person name="Hua-Van A."/>
            <person name="Jonkers W."/>
            <person name="Kazan K."/>
            <person name="Kodira C.D."/>
            <person name="Koehrsen M."/>
            <person name="Kumar L."/>
            <person name="Lee Y.H."/>
            <person name="Li L."/>
            <person name="Manners J.M."/>
            <person name="Miranda-Saavedra D."/>
            <person name="Mukherjee M."/>
            <person name="Park G."/>
            <person name="Park J."/>
            <person name="Park S.Y."/>
            <person name="Proctor R.H."/>
            <person name="Regev A."/>
            <person name="Ruiz-Roldan M.C."/>
            <person name="Sain D."/>
            <person name="Sakthikumar S."/>
            <person name="Sykes S."/>
            <person name="Schwartz D.C."/>
            <person name="Turgeon B.G."/>
            <person name="Wapinski I."/>
            <person name="Yoder O."/>
            <person name="Young S."/>
            <person name="Zeng Q."/>
            <person name="Zhou S."/>
            <person name="Galagan J."/>
            <person name="Cuomo C.A."/>
            <person name="Kistler H.C."/>
            <person name="Rep M."/>
        </authorList>
    </citation>
    <scope>NUCLEOTIDE SEQUENCE [LARGE SCALE GENOMIC DNA]</scope>
    <source>
        <strain evidence="2">4287</strain>
    </source>
</reference>
<dbReference type="VEuPathDB" id="FungiDB:FOXG_22053"/>
<dbReference type="OrthoDB" id="5147020at2759"/>
<sequence length="216" mass="24605">MTVTRPDRRGPTGYRSRCEDKKEGREMEMRSGETKQNYTWSEKRHWEQTCQGAKILRERLYPVKINGANRSAVLDSNGNLLPGVTEALGQENEVTIAKINWLGDKGNGKAYGSMVVYVTESDARRLLEDKYFHLGGESARTSVFEPRAGVVQCYNYRGLGHKAFVCKETHRCGRCAERGHCHRQCEAAELMCVSCGGRHESFRRACRLRQMRGDEH</sequence>
<proteinExistence type="predicted"/>
<feature type="compositionally biased region" description="Basic and acidic residues" evidence="1">
    <location>
        <begin position="1"/>
        <end position="33"/>
    </location>
</feature>
<dbReference type="RefSeq" id="XP_018255846.1">
    <property type="nucleotide sequence ID" value="XM_018402435.1"/>
</dbReference>
<dbReference type="GeneID" id="28962759"/>
<dbReference type="AlphaFoldDB" id="A0A0J9W4T9"/>
<evidence type="ECO:0008006" key="4">
    <source>
        <dbReference type="Google" id="ProtNLM"/>
    </source>
</evidence>
<organism evidence="2 3">
    <name type="scientific">Fusarium oxysporum f. sp. lycopersici (strain 4287 / CBS 123668 / FGSC 9935 / NRRL 34936)</name>
    <name type="common">Fusarium vascular wilt of tomato</name>
    <dbReference type="NCBI Taxonomy" id="426428"/>
    <lineage>
        <taxon>Eukaryota</taxon>
        <taxon>Fungi</taxon>
        <taxon>Dikarya</taxon>
        <taxon>Ascomycota</taxon>
        <taxon>Pezizomycotina</taxon>
        <taxon>Sordariomycetes</taxon>
        <taxon>Hypocreomycetidae</taxon>
        <taxon>Hypocreales</taxon>
        <taxon>Nectriaceae</taxon>
        <taxon>Fusarium</taxon>
        <taxon>Fusarium oxysporum species complex</taxon>
    </lineage>
</organism>
<protein>
    <recommendedName>
        <fullName evidence="4">CCHC-type domain-containing protein</fullName>
    </recommendedName>
</protein>
<dbReference type="KEGG" id="fox:FOXG_22053"/>
<evidence type="ECO:0000313" key="3">
    <source>
        <dbReference type="Proteomes" id="UP000009097"/>
    </source>
</evidence>
<name>A0A0J9W4T9_FUSO4</name>
<dbReference type="EMBL" id="DS231723">
    <property type="protein sequence ID" value="KNB17801.1"/>
    <property type="molecule type" value="Genomic_DNA"/>
</dbReference>
<evidence type="ECO:0000313" key="2">
    <source>
        <dbReference type="EMBL" id="KNB17801.1"/>
    </source>
</evidence>
<dbReference type="Proteomes" id="UP000009097">
    <property type="component" value="Unassembled WGS sequence"/>
</dbReference>
<gene>
    <name evidence="2" type="ORF">FOXG_22053</name>
</gene>
<reference evidence="2" key="1">
    <citation type="submission" date="2007-04" db="EMBL/GenBank/DDBJ databases">
        <authorList>
            <consortium name="The Broad Institute Genome Sequencing Platform"/>
            <person name="Birren B."/>
            <person name="Lander E."/>
            <person name="Galagan J."/>
            <person name="Nusbaum C."/>
            <person name="Devon K."/>
            <person name="Ma L.-J."/>
            <person name="Jaffe D."/>
            <person name="Butler J."/>
            <person name="Alvarez P."/>
            <person name="Gnerre S."/>
            <person name="Grabherr M."/>
            <person name="Kleber M."/>
            <person name="Mauceli E."/>
            <person name="Brockman W."/>
            <person name="MacCallum I.A."/>
            <person name="Young S."/>
            <person name="LaButti K."/>
            <person name="DeCaprio D."/>
            <person name="Crawford M."/>
            <person name="Koehrsen M."/>
            <person name="Engels R."/>
            <person name="Montgomery P."/>
            <person name="Pearson M."/>
            <person name="Howarth C."/>
            <person name="Larson L."/>
            <person name="White J."/>
            <person name="O'Leary S."/>
            <person name="Kodira C."/>
            <person name="Zeng Q."/>
            <person name="Yandava C."/>
            <person name="Alvarado L."/>
            <person name="Kistler C."/>
            <person name="Shim W.-B."/>
            <person name="Kang S."/>
            <person name="Woloshuk C."/>
        </authorList>
    </citation>
    <scope>NUCLEOTIDE SEQUENCE</scope>
    <source>
        <strain evidence="2">4287</strain>
    </source>
</reference>
<feature type="region of interest" description="Disordered" evidence="1">
    <location>
        <begin position="1"/>
        <end position="36"/>
    </location>
</feature>